<proteinExistence type="predicted"/>
<dbReference type="OrthoDB" id="119028at2759"/>
<dbReference type="Proteomes" id="UP000078046">
    <property type="component" value="Unassembled WGS sequence"/>
</dbReference>
<evidence type="ECO:0000313" key="1">
    <source>
        <dbReference type="EMBL" id="OAF70833.1"/>
    </source>
</evidence>
<gene>
    <name evidence="1" type="ORF">A3Q56_01442</name>
</gene>
<evidence type="ECO:0000313" key="2">
    <source>
        <dbReference type="Proteomes" id="UP000078046"/>
    </source>
</evidence>
<sequence length="222" mass="26397">MDVSIYDYICEHKHTKPQLGLTNQLKDIKSNLFNEGTDSSSAITKAFEVFIMEKRIYCFFHIIKAITKHTSFCVIPKCDRIELRRDINFLQISSSIDIYNVAKNLFLTKWNQYTKFCQYFIKQWICKSWYESAVLNIPSTNNSLEATNDVIKRPMTFRERIPLNQFFSVIYKDILSIWSLDRKQYLQYSSNSRLETKEWTNAYSWAKENQLVRKKTLTNDVT</sequence>
<evidence type="ECO:0008006" key="3">
    <source>
        <dbReference type="Google" id="ProtNLM"/>
    </source>
</evidence>
<dbReference type="EMBL" id="LWCA01000107">
    <property type="protein sequence ID" value="OAF70833.1"/>
    <property type="molecule type" value="Genomic_DNA"/>
</dbReference>
<organism evidence="1 2">
    <name type="scientific">Intoshia linei</name>
    <dbReference type="NCBI Taxonomy" id="1819745"/>
    <lineage>
        <taxon>Eukaryota</taxon>
        <taxon>Metazoa</taxon>
        <taxon>Spiralia</taxon>
        <taxon>Lophotrochozoa</taxon>
        <taxon>Mesozoa</taxon>
        <taxon>Orthonectida</taxon>
        <taxon>Rhopaluridae</taxon>
        <taxon>Intoshia</taxon>
    </lineage>
</organism>
<reference evidence="1 2" key="1">
    <citation type="submission" date="2016-04" db="EMBL/GenBank/DDBJ databases">
        <title>The genome of Intoshia linei affirms orthonectids as highly simplified spiralians.</title>
        <authorList>
            <person name="Mikhailov K.V."/>
            <person name="Slusarev G.S."/>
            <person name="Nikitin M.A."/>
            <person name="Logacheva M.D."/>
            <person name="Penin A."/>
            <person name="Aleoshin V."/>
            <person name="Panchin Y.V."/>
        </authorList>
    </citation>
    <scope>NUCLEOTIDE SEQUENCE [LARGE SCALE GENOMIC DNA]</scope>
    <source>
        <strain evidence="1">Intl2013</strain>
        <tissue evidence="1">Whole animal</tissue>
    </source>
</reference>
<name>A0A177BB22_9BILA</name>
<accession>A0A177BB22</accession>
<comment type="caution">
    <text evidence="1">The sequence shown here is derived from an EMBL/GenBank/DDBJ whole genome shotgun (WGS) entry which is preliminary data.</text>
</comment>
<protein>
    <recommendedName>
        <fullName evidence="3">MULE transposase domain-containing protein</fullName>
    </recommendedName>
</protein>
<keyword evidence="2" id="KW-1185">Reference proteome</keyword>
<dbReference type="AlphaFoldDB" id="A0A177BB22"/>